<dbReference type="RefSeq" id="WP_079546650.1">
    <property type="nucleotide sequence ID" value="NZ_CP117826.1"/>
</dbReference>
<keyword evidence="1" id="KW-0805">Transcription regulation</keyword>
<organism evidence="5">
    <name type="scientific">Christensenella massiliensis</name>
    <dbReference type="NCBI Taxonomy" id="1805714"/>
    <lineage>
        <taxon>Bacteria</taxon>
        <taxon>Bacillati</taxon>
        <taxon>Bacillota</taxon>
        <taxon>Clostridia</taxon>
        <taxon>Christensenellales</taxon>
        <taxon>Christensenellaceae</taxon>
        <taxon>Christensenella</taxon>
    </lineage>
</organism>
<dbReference type="SUPFAM" id="SSF46785">
    <property type="entry name" value="Winged helix' DNA-binding domain"/>
    <property type="match status" value="1"/>
</dbReference>
<evidence type="ECO:0000256" key="3">
    <source>
        <dbReference type="ARBA" id="ARBA00023163"/>
    </source>
</evidence>
<name>A0AAU8A5I4_9FIRM</name>
<dbReference type="PANTHER" id="PTHR38445">
    <property type="entry name" value="HTH-TYPE TRANSCRIPTIONAL REPRESSOR YTRA"/>
    <property type="match status" value="1"/>
</dbReference>
<keyword evidence="3" id="KW-0804">Transcription</keyword>
<gene>
    <name evidence="5" type="ORF">PUP29_06550</name>
</gene>
<dbReference type="EMBL" id="CP117826">
    <property type="protein sequence ID" value="XCC61199.1"/>
    <property type="molecule type" value="Genomic_DNA"/>
</dbReference>
<protein>
    <submittedName>
        <fullName evidence="5">GntR family transcriptional regulator</fullName>
    </submittedName>
</protein>
<keyword evidence="2" id="KW-0238">DNA-binding</keyword>
<evidence type="ECO:0000313" key="5">
    <source>
        <dbReference type="EMBL" id="XCC61199.1"/>
    </source>
</evidence>
<dbReference type="AlphaFoldDB" id="A0AAU8A5I4"/>
<dbReference type="GO" id="GO:0003700">
    <property type="term" value="F:DNA-binding transcription factor activity"/>
    <property type="evidence" value="ECO:0007669"/>
    <property type="project" value="InterPro"/>
</dbReference>
<dbReference type="Gene3D" id="1.10.10.10">
    <property type="entry name" value="Winged helix-like DNA-binding domain superfamily/Winged helix DNA-binding domain"/>
    <property type="match status" value="1"/>
</dbReference>
<dbReference type="InterPro" id="IPR036388">
    <property type="entry name" value="WH-like_DNA-bd_sf"/>
</dbReference>
<dbReference type="Pfam" id="PF00392">
    <property type="entry name" value="GntR"/>
    <property type="match status" value="1"/>
</dbReference>
<dbReference type="InterPro" id="IPR036390">
    <property type="entry name" value="WH_DNA-bd_sf"/>
</dbReference>
<dbReference type="CDD" id="cd07377">
    <property type="entry name" value="WHTH_GntR"/>
    <property type="match status" value="1"/>
</dbReference>
<feature type="domain" description="HTH gntR-type" evidence="4">
    <location>
        <begin position="12"/>
        <end position="80"/>
    </location>
</feature>
<dbReference type="InterPro" id="IPR000524">
    <property type="entry name" value="Tscrpt_reg_HTH_GntR"/>
</dbReference>
<sequence>MTVLTLDPESKTPIYLQIVQEMKTLVMTGKLHPHEQIPSVRKTAKSLAVNPNTVQKAYAALEREGILYSVTGKGDFVADNAARIKEMRKQEIREMFQRVTREARDSGLWIDEIFSIVDEAYSGR</sequence>
<dbReference type="GO" id="GO:0003677">
    <property type="term" value="F:DNA binding"/>
    <property type="evidence" value="ECO:0007669"/>
    <property type="project" value="UniProtKB-KW"/>
</dbReference>
<dbReference type="PROSITE" id="PS50949">
    <property type="entry name" value="HTH_GNTR"/>
    <property type="match status" value="1"/>
</dbReference>
<evidence type="ECO:0000256" key="1">
    <source>
        <dbReference type="ARBA" id="ARBA00023015"/>
    </source>
</evidence>
<evidence type="ECO:0000259" key="4">
    <source>
        <dbReference type="PROSITE" id="PS50949"/>
    </source>
</evidence>
<reference evidence="5" key="1">
    <citation type="submission" date="2023-02" db="EMBL/GenBank/DDBJ databases">
        <title>Gut commensal Christensenella minuta modulates host metabolism via a new class of secondary bile acids.</title>
        <authorList>
            <person name="Liu C."/>
        </authorList>
    </citation>
    <scope>NUCLEOTIDE SEQUENCE</scope>
    <source>
        <strain evidence="5">CA70</strain>
    </source>
</reference>
<accession>A0AAU8A5I4</accession>
<proteinExistence type="predicted"/>
<evidence type="ECO:0000256" key="2">
    <source>
        <dbReference type="ARBA" id="ARBA00023125"/>
    </source>
</evidence>
<dbReference type="SMART" id="SM00345">
    <property type="entry name" value="HTH_GNTR"/>
    <property type="match status" value="1"/>
</dbReference>
<dbReference type="PANTHER" id="PTHR38445:SF9">
    <property type="entry name" value="HTH-TYPE TRANSCRIPTIONAL REPRESSOR YTRA"/>
    <property type="match status" value="1"/>
</dbReference>